<evidence type="ECO:0000256" key="1">
    <source>
        <dbReference type="SAM" id="MobiDB-lite"/>
    </source>
</evidence>
<gene>
    <name evidence="2" type="ORF">Dsin_030888</name>
</gene>
<comment type="caution">
    <text evidence="2">The sequence shown here is derived from an EMBL/GenBank/DDBJ whole genome shotgun (WGS) entry which is preliminary data.</text>
</comment>
<sequence>MVLLWSSMVASKVCYTFPSCHMIRSPGFQNVVSVGQQLSLMCIGTDVRGNIKLSLKATSPRLESDQRNVVEGSVPVQKEATHVWASIEDVSNEKKQESPLTKNNTSGVNHSTSKIPTILIRSVAECDEEEKSSGLSRSSKSGLKPTAAPKCDVREKKVPSQDDDVLSLFTIPNGFSSSKPKIPKSFLEKGRKKASNSTFKFKDGDEDRCSTSQTDTHDKLSDEETEVESLMTTKKLKLGTKVNAKIYQIRAHGLVLDLGGGIRGMYRFEGNNKDNFEVGNELLVECSSFTSKGIPVMSLVDEE</sequence>
<evidence type="ECO:0000313" key="3">
    <source>
        <dbReference type="Proteomes" id="UP001281410"/>
    </source>
</evidence>
<evidence type="ECO:0000313" key="2">
    <source>
        <dbReference type="EMBL" id="KAK3183602.1"/>
    </source>
</evidence>
<feature type="region of interest" description="Disordered" evidence="1">
    <location>
        <begin position="129"/>
        <end position="159"/>
    </location>
</feature>
<keyword evidence="3" id="KW-1185">Reference proteome</keyword>
<organism evidence="2 3">
    <name type="scientific">Dipteronia sinensis</name>
    <dbReference type="NCBI Taxonomy" id="43782"/>
    <lineage>
        <taxon>Eukaryota</taxon>
        <taxon>Viridiplantae</taxon>
        <taxon>Streptophyta</taxon>
        <taxon>Embryophyta</taxon>
        <taxon>Tracheophyta</taxon>
        <taxon>Spermatophyta</taxon>
        <taxon>Magnoliopsida</taxon>
        <taxon>eudicotyledons</taxon>
        <taxon>Gunneridae</taxon>
        <taxon>Pentapetalae</taxon>
        <taxon>rosids</taxon>
        <taxon>malvids</taxon>
        <taxon>Sapindales</taxon>
        <taxon>Sapindaceae</taxon>
        <taxon>Hippocastanoideae</taxon>
        <taxon>Acereae</taxon>
        <taxon>Dipteronia</taxon>
    </lineage>
</organism>
<feature type="region of interest" description="Disordered" evidence="1">
    <location>
        <begin position="89"/>
        <end position="113"/>
    </location>
</feature>
<feature type="region of interest" description="Disordered" evidence="1">
    <location>
        <begin position="197"/>
        <end position="223"/>
    </location>
</feature>
<accession>A0AAE0DRU4</accession>
<dbReference type="EMBL" id="JANJYJ010000010">
    <property type="protein sequence ID" value="KAK3183602.1"/>
    <property type="molecule type" value="Genomic_DNA"/>
</dbReference>
<reference evidence="2" key="1">
    <citation type="journal article" date="2023" name="Plant J.">
        <title>Genome sequences and population genomics provide insights into the demographic history, inbreeding, and mutation load of two 'living fossil' tree species of Dipteronia.</title>
        <authorList>
            <person name="Feng Y."/>
            <person name="Comes H.P."/>
            <person name="Chen J."/>
            <person name="Zhu S."/>
            <person name="Lu R."/>
            <person name="Zhang X."/>
            <person name="Li P."/>
            <person name="Qiu J."/>
            <person name="Olsen K.M."/>
            <person name="Qiu Y."/>
        </authorList>
    </citation>
    <scope>NUCLEOTIDE SEQUENCE</scope>
    <source>
        <strain evidence="2">NBL</strain>
    </source>
</reference>
<dbReference type="Proteomes" id="UP001281410">
    <property type="component" value="Unassembled WGS sequence"/>
</dbReference>
<dbReference type="AlphaFoldDB" id="A0AAE0DRU4"/>
<feature type="compositionally biased region" description="Low complexity" evidence="1">
    <location>
        <begin position="133"/>
        <end position="144"/>
    </location>
</feature>
<feature type="compositionally biased region" description="Polar residues" evidence="1">
    <location>
        <begin position="98"/>
        <end position="113"/>
    </location>
</feature>
<proteinExistence type="predicted"/>
<protein>
    <submittedName>
        <fullName evidence="2">Uncharacterized protein</fullName>
    </submittedName>
</protein>
<name>A0AAE0DRU4_9ROSI</name>
<dbReference type="InterPro" id="IPR012340">
    <property type="entry name" value="NA-bd_OB-fold"/>
</dbReference>
<feature type="compositionally biased region" description="Basic and acidic residues" evidence="1">
    <location>
        <begin position="200"/>
        <end position="222"/>
    </location>
</feature>
<dbReference type="SUPFAM" id="SSF50249">
    <property type="entry name" value="Nucleic acid-binding proteins"/>
    <property type="match status" value="1"/>
</dbReference>